<keyword evidence="10" id="KW-1185">Reference proteome</keyword>
<dbReference type="PROSITE" id="PS50112">
    <property type="entry name" value="PAS"/>
    <property type="match status" value="3"/>
</dbReference>
<dbReference type="InterPro" id="IPR013655">
    <property type="entry name" value="PAS_fold_3"/>
</dbReference>
<dbReference type="InterPro" id="IPR003660">
    <property type="entry name" value="HAMP_dom"/>
</dbReference>
<accession>A0ABT7ENU3</accession>
<dbReference type="SUPFAM" id="SSF55785">
    <property type="entry name" value="PYP-like sensor domain (PAS domain)"/>
    <property type="match status" value="5"/>
</dbReference>
<dbReference type="Pfam" id="PF13426">
    <property type="entry name" value="PAS_9"/>
    <property type="match status" value="1"/>
</dbReference>
<feature type="domain" description="PAC" evidence="7">
    <location>
        <begin position="199"/>
        <end position="251"/>
    </location>
</feature>
<feature type="domain" description="PAC" evidence="7">
    <location>
        <begin position="565"/>
        <end position="617"/>
    </location>
</feature>
<dbReference type="CDD" id="cd11386">
    <property type="entry name" value="MCP_signal"/>
    <property type="match status" value="1"/>
</dbReference>
<evidence type="ECO:0000259" key="6">
    <source>
        <dbReference type="PROSITE" id="PS50112"/>
    </source>
</evidence>
<comment type="caution">
    <text evidence="9">The sequence shown here is derived from an EMBL/GenBank/DDBJ whole genome shotgun (WGS) entry which is preliminary data.</text>
</comment>
<feature type="domain" description="HAMP" evidence="8">
    <location>
        <begin position="606"/>
        <end position="658"/>
    </location>
</feature>
<dbReference type="Pfam" id="PF08447">
    <property type="entry name" value="PAS_3"/>
    <property type="match status" value="4"/>
</dbReference>
<organism evidence="9 10">
    <name type="scientific">Pseudoalteromonas obscura</name>
    <dbReference type="NCBI Taxonomy" id="3048491"/>
    <lineage>
        <taxon>Bacteria</taxon>
        <taxon>Pseudomonadati</taxon>
        <taxon>Pseudomonadota</taxon>
        <taxon>Gammaproteobacteria</taxon>
        <taxon>Alteromonadales</taxon>
        <taxon>Pseudoalteromonadaceae</taxon>
        <taxon>Pseudoalteromonas</taxon>
    </lineage>
</organism>
<evidence type="ECO:0000256" key="1">
    <source>
        <dbReference type="ARBA" id="ARBA00023224"/>
    </source>
</evidence>
<dbReference type="PANTHER" id="PTHR24422:SF10">
    <property type="entry name" value="CHEMOTAXIS PROTEIN METHYLTRANSFERASE 2"/>
    <property type="match status" value="1"/>
</dbReference>
<dbReference type="RefSeq" id="WP_284137889.1">
    <property type="nucleotide sequence ID" value="NZ_JASJUT010000007.1"/>
</dbReference>
<feature type="domain" description="Methyl-accepting transducer" evidence="5">
    <location>
        <begin position="663"/>
        <end position="892"/>
    </location>
</feature>
<sequence>MLFSSRTERQKLQSLEAKLNVFFEKQSVLELNDEGKITQVSEHFLTELGCKQADLIGQHYSRIIKTKLDLDNHIAQPDQELQVQYQHNSVFWFRVSVHSTFDQQTHNKLTLLLLHNVTDYKRTNIEHLGQIEAISKSQAVIEFNMDGTIVHANDNFLQAMGYTLSEIVGQHHSMFAEPEYAKSEEYQLFWQALNQGQFSTGEYKRLAKGGREVWIHASYNPIFDTNGRPYKVVKYASDITQTKLQASDYQGQLEAIRKSQAVIEFNMDGTIIYANENFLSAMGYTLDEIKGRHHSMFADPEYAASAEYANFWAELNAGRYSAGEYLRKAKHGKEIWIQASYNPILDLNGRPFKVVKYASDITEQKLQAANYEGQLQAIGKSQAVIEFNMDGTIINANENFLKTTGYTLDEIQGQHHSMFADPDYANSQAYKQFWQQLNQGKFDSGEYQRVGKNGKKIWIQATYNPIFDSNGKPFKVVKFATDITAQKLQSADFAGQLAAIHKSQAVIEFNLDGTILDANENFLATTGYSLAEIKGKHHKIFAEAEYARSQEYQDFWQRLRLGQFDSGEYKRIDKNGQAIWIQASYNPIFDAEGNPFKVVKYATDITARKRAISSIKHAIMALAEGELMHTIEEDLGTEFNILKNAMNALMNNLNSMVQEITEASNSVYQGAQSIANSNEELNKRTENQGASIEETASTMEELTVTVQQNAKSAKDVSDHADEVMVKAQQGGSTVSDAVAAMNEIEACSKSISDIIGVIDEIAFQTNLLALNASVEAARAGEAGRGFAVVASEVRNLAQRSASAAKEIKGLIQDSSQAVSKGSQLVSASGDTFEQLIQVVKEVNVMITEITEASQEQSEGVAAVSSTIAQMDNETQKNMHLVEQSTHSSQVMRQQAQNLLQQVASFKTQATTQQELLPAPEAVGMLRLGVGN</sequence>
<dbReference type="Proteomes" id="UP001231915">
    <property type="component" value="Unassembled WGS sequence"/>
</dbReference>
<protein>
    <submittedName>
        <fullName evidence="9">PAS domain S-box protein</fullName>
    </submittedName>
</protein>
<feature type="domain" description="PAS" evidence="6">
    <location>
        <begin position="131"/>
        <end position="196"/>
    </location>
</feature>
<evidence type="ECO:0000313" key="9">
    <source>
        <dbReference type="EMBL" id="MDK2596725.1"/>
    </source>
</evidence>
<evidence type="ECO:0000256" key="2">
    <source>
        <dbReference type="ARBA" id="ARBA00029447"/>
    </source>
</evidence>
<evidence type="ECO:0000256" key="3">
    <source>
        <dbReference type="PROSITE-ProRule" id="PRU00284"/>
    </source>
</evidence>
<dbReference type="SUPFAM" id="SSF58104">
    <property type="entry name" value="Methyl-accepting chemotaxis protein (MCP) signaling domain"/>
    <property type="match status" value="1"/>
</dbReference>
<dbReference type="InterPro" id="IPR050903">
    <property type="entry name" value="Bact_Chemotaxis_MeTrfase"/>
</dbReference>
<proteinExistence type="inferred from homology"/>
<dbReference type="SMART" id="SM00091">
    <property type="entry name" value="PAS"/>
    <property type="match status" value="5"/>
</dbReference>
<dbReference type="PROSITE" id="PS50111">
    <property type="entry name" value="CHEMOTAXIS_TRANSDUC_2"/>
    <property type="match status" value="1"/>
</dbReference>
<dbReference type="Pfam" id="PF00015">
    <property type="entry name" value="MCPsignal"/>
    <property type="match status" value="1"/>
</dbReference>
<feature type="domain" description="PAC" evidence="7">
    <location>
        <begin position="321"/>
        <end position="373"/>
    </location>
</feature>
<dbReference type="CDD" id="cd00130">
    <property type="entry name" value="PAS"/>
    <property type="match status" value="5"/>
</dbReference>
<keyword evidence="1 3" id="KW-0807">Transducer</keyword>
<name>A0ABT7ENU3_9GAMM</name>
<evidence type="ECO:0000259" key="5">
    <source>
        <dbReference type="PROSITE" id="PS50111"/>
    </source>
</evidence>
<evidence type="ECO:0000259" key="8">
    <source>
        <dbReference type="PROSITE" id="PS50885"/>
    </source>
</evidence>
<feature type="domain" description="PAS" evidence="6">
    <location>
        <begin position="262"/>
        <end position="301"/>
    </location>
</feature>
<dbReference type="InterPro" id="IPR004090">
    <property type="entry name" value="Chemotax_Me-accpt_rcpt"/>
</dbReference>
<dbReference type="InterPro" id="IPR035965">
    <property type="entry name" value="PAS-like_dom_sf"/>
</dbReference>
<dbReference type="InterPro" id="IPR001610">
    <property type="entry name" value="PAC"/>
</dbReference>
<dbReference type="NCBIfam" id="TIGR00229">
    <property type="entry name" value="sensory_box"/>
    <property type="match status" value="4"/>
</dbReference>
<reference evidence="9 10" key="1">
    <citation type="submission" date="2023-05" db="EMBL/GenBank/DDBJ databases">
        <title>Pseudoalteromonas ardens sp. nov., Pseudoalteromonas obscura sp. nov., and Pseudoalteromonas umbrosa sp. nov., isolated from the coral Montipora capitata.</title>
        <authorList>
            <person name="Thomas E.M."/>
            <person name="Smith E.M."/>
            <person name="Papke E."/>
            <person name="Shlafstein M.D."/>
            <person name="Oline D.K."/>
            <person name="Videau P."/>
            <person name="Saw J.H."/>
            <person name="Strangman W.K."/>
            <person name="Ushijima B."/>
        </authorList>
    </citation>
    <scope>NUCLEOTIDE SEQUENCE [LARGE SCALE GENOMIC DNA]</scope>
    <source>
        <strain evidence="9 10">P94</strain>
    </source>
</reference>
<dbReference type="SMART" id="SM00283">
    <property type="entry name" value="MA"/>
    <property type="match status" value="1"/>
</dbReference>
<gene>
    <name evidence="9" type="ORF">QNM18_16870</name>
</gene>
<dbReference type="EMBL" id="JASJUT010000007">
    <property type="protein sequence ID" value="MDK2596725.1"/>
    <property type="molecule type" value="Genomic_DNA"/>
</dbReference>
<evidence type="ECO:0000259" key="7">
    <source>
        <dbReference type="PROSITE" id="PS50113"/>
    </source>
</evidence>
<dbReference type="InterPro" id="IPR000014">
    <property type="entry name" value="PAS"/>
</dbReference>
<dbReference type="Gene3D" id="3.30.450.20">
    <property type="entry name" value="PAS domain"/>
    <property type="match status" value="5"/>
</dbReference>
<feature type="domain" description="PAS" evidence="6">
    <location>
        <begin position="384"/>
        <end position="414"/>
    </location>
</feature>
<keyword evidence="4" id="KW-0175">Coiled coil</keyword>
<dbReference type="InterPro" id="IPR004089">
    <property type="entry name" value="MCPsignal_dom"/>
</dbReference>
<dbReference type="PRINTS" id="PR00260">
    <property type="entry name" value="CHEMTRNSDUCR"/>
</dbReference>
<feature type="coiled-coil region" evidence="4">
    <location>
        <begin position="639"/>
        <end position="666"/>
    </location>
</feature>
<dbReference type="PROSITE" id="PS50885">
    <property type="entry name" value="HAMP"/>
    <property type="match status" value="1"/>
</dbReference>
<dbReference type="PROSITE" id="PS50113">
    <property type="entry name" value="PAC"/>
    <property type="match status" value="4"/>
</dbReference>
<evidence type="ECO:0000256" key="4">
    <source>
        <dbReference type="SAM" id="Coils"/>
    </source>
</evidence>
<dbReference type="SMART" id="SM00086">
    <property type="entry name" value="PAC"/>
    <property type="match status" value="5"/>
</dbReference>
<dbReference type="PANTHER" id="PTHR24422">
    <property type="entry name" value="CHEMOTAXIS PROTEIN METHYLTRANSFERASE"/>
    <property type="match status" value="1"/>
</dbReference>
<dbReference type="Gene3D" id="1.10.287.950">
    <property type="entry name" value="Methyl-accepting chemotaxis protein"/>
    <property type="match status" value="1"/>
</dbReference>
<feature type="domain" description="PAC" evidence="7">
    <location>
        <begin position="443"/>
        <end position="495"/>
    </location>
</feature>
<comment type="similarity">
    <text evidence="2">Belongs to the methyl-accepting chemotaxis (MCP) protein family.</text>
</comment>
<evidence type="ECO:0000313" key="10">
    <source>
        <dbReference type="Proteomes" id="UP001231915"/>
    </source>
</evidence>
<dbReference type="InterPro" id="IPR000700">
    <property type="entry name" value="PAS-assoc_C"/>
</dbReference>